<dbReference type="InterPro" id="IPR036167">
    <property type="entry name" value="tRNA_intron_Endo_cat-like_sf"/>
</dbReference>
<dbReference type="PANTHER" id="PTHR21227">
    <property type="entry name" value="TRNA-SPLICING ENDONUCLEASE SUBUNIT SEN2"/>
    <property type="match status" value="1"/>
</dbReference>
<dbReference type="EC" id="4.6.1.16" evidence="2"/>
<dbReference type="Gene3D" id="3.40.1350.10">
    <property type="match status" value="1"/>
</dbReference>
<dbReference type="Proteomes" id="UP000281549">
    <property type="component" value="Unassembled WGS sequence"/>
</dbReference>
<dbReference type="GO" id="GO:0000213">
    <property type="term" value="F:tRNA-intron lyase activity"/>
    <property type="evidence" value="ECO:0007669"/>
    <property type="project" value="UniProtKB-EC"/>
</dbReference>
<evidence type="ECO:0000256" key="2">
    <source>
        <dbReference type="ARBA" id="ARBA00012573"/>
    </source>
</evidence>
<dbReference type="InterPro" id="IPR006677">
    <property type="entry name" value="tRNA_intron_Endonuc_cat-like"/>
</dbReference>
<name>A0A4P9YK82_ROZAC</name>
<dbReference type="SUPFAM" id="SSF53032">
    <property type="entry name" value="tRNA-intron endonuclease catalytic domain-like"/>
    <property type="match status" value="1"/>
</dbReference>
<dbReference type="CDD" id="cd22363">
    <property type="entry name" value="tRNA-intron_lyase_C"/>
    <property type="match status" value="1"/>
</dbReference>
<dbReference type="InterPro" id="IPR006676">
    <property type="entry name" value="tRNA_splic"/>
</dbReference>
<dbReference type="PANTHER" id="PTHR21227:SF0">
    <property type="entry name" value="TRNA-SPLICING ENDONUCLEASE SUBUNIT SEN2"/>
    <property type="match status" value="1"/>
</dbReference>
<dbReference type="GO" id="GO:0005737">
    <property type="term" value="C:cytoplasm"/>
    <property type="evidence" value="ECO:0007669"/>
    <property type="project" value="TreeGrafter"/>
</dbReference>
<organism evidence="5 6">
    <name type="scientific">Rozella allomycis (strain CSF55)</name>
    <dbReference type="NCBI Taxonomy" id="988480"/>
    <lineage>
        <taxon>Eukaryota</taxon>
        <taxon>Fungi</taxon>
        <taxon>Fungi incertae sedis</taxon>
        <taxon>Cryptomycota</taxon>
        <taxon>Cryptomycota incertae sedis</taxon>
        <taxon>Rozella</taxon>
    </lineage>
</organism>
<dbReference type="GO" id="GO:0003676">
    <property type="term" value="F:nucleic acid binding"/>
    <property type="evidence" value="ECO:0007669"/>
    <property type="project" value="InterPro"/>
</dbReference>
<gene>
    <name evidence="5" type="ORF">ROZALSC1DRAFT_22212</name>
</gene>
<dbReference type="AlphaFoldDB" id="A0A4P9YK82"/>
<dbReference type="Pfam" id="PF02778">
    <property type="entry name" value="tRNA_int_endo_N"/>
    <property type="match status" value="1"/>
</dbReference>
<evidence type="ECO:0000256" key="3">
    <source>
        <dbReference type="ARBA" id="ARBA00034031"/>
    </source>
</evidence>
<accession>A0A4P9YK82</accession>
<comment type="similarity">
    <text evidence="1">Belongs to the tRNA-intron endonuclease family.</text>
</comment>
<evidence type="ECO:0000313" key="5">
    <source>
        <dbReference type="EMBL" id="RKP19532.1"/>
    </source>
</evidence>
<dbReference type="GO" id="GO:0005634">
    <property type="term" value="C:nucleus"/>
    <property type="evidence" value="ECO:0007669"/>
    <property type="project" value="UniProtKB-ARBA"/>
</dbReference>
<feature type="domain" description="tRNA intron endonuclease N-terminal" evidence="4">
    <location>
        <begin position="6"/>
        <end position="77"/>
    </location>
</feature>
<evidence type="ECO:0000313" key="6">
    <source>
        <dbReference type="Proteomes" id="UP000281549"/>
    </source>
</evidence>
<dbReference type="InterPro" id="IPR011856">
    <property type="entry name" value="tRNA_endonuc-like_dom_sf"/>
</dbReference>
<sequence>MALKLYFHADLVYTKDAEYVKVLERDGFGKGVKSRSKTTQEQETLQLSREETIYLLKNGKAELLTTDNKNIQMEEIWSKFVNNDPDFIYKYRVFEYLRDEGLIVKSGLKYGANFGDDIDFVQLLCCQRVVSQTLLLALPRIKGDCSVKTLQDLNTNINVELVEAKRWLPQRTRQ</sequence>
<dbReference type="InterPro" id="IPR036740">
    <property type="entry name" value="tRNA_intron_Endonuc_N_sf"/>
</dbReference>
<dbReference type="EMBL" id="ML005207">
    <property type="protein sequence ID" value="RKP19532.1"/>
    <property type="molecule type" value="Genomic_DNA"/>
</dbReference>
<protein>
    <recommendedName>
        <fullName evidence="2">tRNA-intron lyase</fullName>
        <ecNumber evidence="2">4.6.1.16</ecNumber>
    </recommendedName>
</protein>
<evidence type="ECO:0000259" key="4">
    <source>
        <dbReference type="Pfam" id="PF02778"/>
    </source>
</evidence>
<reference evidence="6" key="1">
    <citation type="journal article" date="2018" name="Nat. Microbiol.">
        <title>Leveraging single-cell genomics to expand the fungal tree of life.</title>
        <authorList>
            <person name="Ahrendt S.R."/>
            <person name="Quandt C.A."/>
            <person name="Ciobanu D."/>
            <person name="Clum A."/>
            <person name="Salamov A."/>
            <person name="Andreopoulos B."/>
            <person name="Cheng J.F."/>
            <person name="Woyke T."/>
            <person name="Pelin A."/>
            <person name="Henrissat B."/>
            <person name="Reynolds N.K."/>
            <person name="Benny G.L."/>
            <person name="Smith M.E."/>
            <person name="James T.Y."/>
            <person name="Grigoriev I.V."/>
        </authorList>
    </citation>
    <scope>NUCLEOTIDE SEQUENCE [LARGE SCALE GENOMIC DNA]</scope>
    <source>
        <strain evidence="6">CSF55</strain>
    </source>
</reference>
<dbReference type="InterPro" id="IPR006678">
    <property type="entry name" value="tRNA_intron_Endonuc_N"/>
</dbReference>
<evidence type="ECO:0000256" key="1">
    <source>
        <dbReference type="ARBA" id="ARBA00008078"/>
    </source>
</evidence>
<dbReference type="Gene3D" id="3.40.1170.20">
    <property type="entry name" value="tRNA intron endonuclease, N-terminal domain"/>
    <property type="match status" value="1"/>
</dbReference>
<dbReference type="SUPFAM" id="SSF55267">
    <property type="entry name" value="tRNA-intron endonuclease N-terminal domain-like"/>
    <property type="match status" value="1"/>
</dbReference>
<dbReference type="GO" id="GO:0006388">
    <property type="term" value="P:tRNA splicing, via endonucleolytic cleavage and ligation"/>
    <property type="evidence" value="ECO:0007669"/>
    <property type="project" value="InterPro"/>
</dbReference>
<comment type="catalytic activity">
    <reaction evidence="3">
        <text>pretRNA = a 3'-half-tRNA molecule with a 5'-OH end + a 5'-half-tRNA molecule with a 2',3'-cyclic phosphate end + an intron with a 2',3'-cyclic phosphate and a 5'-hydroxyl terminus.</text>
        <dbReference type="EC" id="4.6.1.16"/>
    </reaction>
</comment>
<proteinExistence type="inferred from homology"/>